<evidence type="ECO:0000256" key="21">
    <source>
        <dbReference type="SAM" id="SignalP"/>
    </source>
</evidence>
<keyword evidence="14" id="KW-0333">Golgi apparatus</keyword>
<comment type="subunit">
    <text evidence="19">Homodimer. The monomeric form is inactive while the homodimer is active.</text>
</comment>
<evidence type="ECO:0000256" key="5">
    <source>
        <dbReference type="ARBA" id="ARBA00014116"/>
    </source>
</evidence>
<accession>A0A7G8BLC6</accession>
<evidence type="ECO:0000256" key="11">
    <source>
        <dbReference type="ARBA" id="ARBA00022801"/>
    </source>
</evidence>
<dbReference type="PANTHER" id="PTHR12053">
    <property type="entry name" value="PROTEASE FAMILY M28 PLASMA GLUTAMATE CARBOXYPEPTIDASE-RELATED"/>
    <property type="match status" value="1"/>
</dbReference>
<evidence type="ECO:0000256" key="7">
    <source>
        <dbReference type="ARBA" id="ARBA00022645"/>
    </source>
</evidence>
<evidence type="ECO:0000256" key="4">
    <source>
        <dbReference type="ARBA" id="ARBA00004613"/>
    </source>
</evidence>
<evidence type="ECO:0000256" key="6">
    <source>
        <dbReference type="ARBA" id="ARBA00022525"/>
    </source>
</evidence>
<dbReference type="InterPro" id="IPR039866">
    <property type="entry name" value="CPQ"/>
</dbReference>
<dbReference type="GO" id="GO:0005764">
    <property type="term" value="C:lysosome"/>
    <property type="evidence" value="ECO:0007669"/>
    <property type="project" value="UniProtKB-SubCell"/>
</dbReference>
<keyword evidence="8" id="KW-0645">Protease</keyword>
<evidence type="ECO:0000256" key="2">
    <source>
        <dbReference type="ARBA" id="ARBA00004371"/>
    </source>
</evidence>
<keyword evidence="12" id="KW-0256">Endoplasmic reticulum</keyword>
<evidence type="ECO:0000256" key="12">
    <source>
        <dbReference type="ARBA" id="ARBA00022824"/>
    </source>
</evidence>
<dbReference type="GO" id="GO:0006508">
    <property type="term" value="P:proteolysis"/>
    <property type="evidence" value="ECO:0007669"/>
    <property type="project" value="UniProtKB-KW"/>
</dbReference>
<keyword evidence="24" id="KW-1185">Reference proteome</keyword>
<evidence type="ECO:0000313" key="24">
    <source>
        <dbReference type="Proteomes" id="UP000515312"/>
    </source>
</evidence>
<evidence type="ECO:0000313" key="23">
    <source>
        <dbReference type="EMBL" id="QNI33346.1"/>
    </source>
</evidence>
<evidence type="ECO:0000256" key="19">
    <source>
        <dbReference type="ARBA" id="ARBA00025833"/>
    </source>
</evidence>
<evidence type="ECO:0000256" key="3">
    <source>
        <dbReference type="ARBA" id="ARBA00004555"/>
    </source>
</evidence>
<gene>
    <name evidence="23" type="ORF">H7849_05130</name>
</gene>
<evidence type="ECO:0000256" key="17">
    <source>
        <dbReference type="ARBA" id="ARBA00023180"/>
    </source>
</evidence>
<keyword evidence="15" id="KW-0482">Metalloprotease</keyword>
<keyword evidence="7" id="KW-0121">Carboxypeptidase</keyword>
<evidence type="ECO:0000256" key="18">
    <source>
        <dbReference type="ARBA" id="ARBA00023228"/>
    </source>
</evidence>
<dbReference type="AlphaFoldDB" id="A0A7G8BLC6"/>
<keyword evidence="6" id="KW-0964">Secreted</keyword>
<evidence type="ECO:0000256" key="1">
    <source>
        <dbReference type="ARBA" id="ARBA00004240"/>
    </source>
</evidence>
<keyword evidence="11 23" id="KW-0378">Hydrolase</keyword>
<proteinExistence type="predicted"/>
<evidence type="ECO:0000259" key="22">
    <source>
        <dbReference type="Pfam" id="PF04389"/>
    </source>
</evidence>
<keyword evidence="17" id="KW-0325">Glycoprotein</keyword>
<dbReference type="Gene3D" id="3.50.30.30">
    <property type="match status" value="1"/>
</dbReference>
<name>A0A7G8BLC6_9BACT</name>
<comment type="subcellular location">
    <subcellularLocation>
        <location evidence="1">Endoplasmic reticulum</location>
    </subcellularLocation>
    <subcellularLocation>
        <location evidence="3">Golgi apparatus</location>
    </subcellularLocation>
    <subcellularLocation>
        <location evidence="2">Lysosome</location>
    </subcellularLocation>
    <subcellularLocation>
        <location evidence="4">Secreted</location>
    </subcellularLocation>
</comment>
<dbReference type="InterPro" id="IPR007484">
    <property type="entry name" value="Peptidase_M28"/>
</dbReference>
<dbReference type="PANTHER" id="PTHR12053:SF3">
    <property type="entry name" value="CARBOXYPEPTIDASE Q"/>
    <property type="match status" value="1"/>
</dbReference>
<keyword evidence="10 21" id="KW-0732">Signal</keyword>
<feature type="signal peptide" evidence="21">
    <location>
        <begin position="1"/>
        <end position="22"/>
    </location>
</feature>
<keyword evidence="16" id="KW-0865">Zymogen</keyword>
<dbReference type="Gene3D" id="3.40.630.10">
    <property type="entry name" value="Zn peptidases"/>
    <property type="match status" value="1"/>
</dbReference>
<evidence type="ECO:0000256" key="16">
    <source>
        <dbReference type="ARBA" id="ARBA00023145"/>
    </source>
</evidence>
<evidence type="ECO:0000256" key="8">
    <source>
        <dbReference type="ARBA" id="ARBA00022670"/>
    </source>
</evidence>
<keyword evidence="13" id="KW-0862">Zinc</keyword>
<evidence type="ECO:0000256" key="20">
    <source>
        <dbReference type="ARBA" id="ARBA00033328"/>
    </source>
</evidence>
<feature type="chain" id="PRO_5028966434" description="Carboxypeptidase Q" evidence="21">
    <location>
        <begin position="23"/>
        <end position="482"/>
    </location>
</feature>
<dbReference type="Proteomes" id="UP000515312">
    <property type="component" value="Chromosome"/>
</dbReference>
<dbReference type="GO" id="GO:0005576">
    <property type="term" value="C:extracellular region"/>
    <property type="evidence" value="ECO:0007669"/>
    <property type="project" value="UniProtKB-SubCell"/>
</dbReference>
<dbReference type="GO" id="GO:0070573">
    <property type="term" value="F:metallodipeptidase activity"/>
    <property type="evidence" value="ECO:0007669"/>
    <property type="project" value="InterPro"/>
</dbReference>
<evidence type="ECO:0000256" key="9">
    <source>
        <dbReference type="ARBA" id="ARBA00022723"/>
    </source>
</evidence>
<dbReference type="GO" id="GO:0046872">
    <property type="term" value="F:metal ion binding"/>
    <property type="evidence" value="ECO:0007669"/>
    <property type="project" value="UniProtKB-KW"/>
</dbReference>
<dbReference type="GO" id="GO:0004180">
    <property type="term" value="F:carboxypeptidase activity"/>
    <property type="evidence" value="ECO:0007669"/>
    <property type="project" value="UniProtKB-KW"/>
</dbReference>
<dbReference type="Pfam" id="PF04389">
    <property type="entry name" value="Peptidase_M28"/>
    <property type="match status" value="1"/>
</dbReference>
<dbReference type="SUPFAM" id="SSF53187">
    <property type="entry name" value="Zn-dependent exopeptidases"/>
    <property type="match status" value="1"/>
</dbReference>
<evidence type="ECO:0000256" key="15">
    <source>
        <dbReference type="ARBA" id="ARBA00023049"/>
    </source>
</evidence>
<evidence type="ECO:0000256" key="14">
    <source>
        <dbReference type="ARBA" id="ARBA00023034"/>
    </source>
</evidence>
<protein>
    <recommendedName>
        <fullName evidence="5">Carboxypeptidase Q</fullName>
    </recommendedName>
    <alternativeName>
        <fullName evidence="20">Plasma glutamate carboxypeptidase</fullName>
    </alternativeName>
</protein>
<dbReference type="KEGG" id="adin:H7849_05130"/>
<dbReference type="EMBL" id="CP060394">
    <property type="protein sequence ID" value="QNI33346.1"/>
    <property type="molecule type" value="Genomic_DNA"/>
</dbReference>
<reference evidence="23 24" key="1">
    <citation type="submission" date="2020-08" db="EMBL/GenBank/DDBJ databases">
        <title>Edaphobacter telluris sp. nov. and Acidobacterium dinghuensis sp. nov., two acidobacteria isolated from forest soil.</title>
        <authorList>
            <person name="Fu J."/>
            <person name="Qiu L."/>
        </authorList>
    </citation>
    <scope>NUCLEOTIDE SEQUENCE [LARGE SCALE GENOMIC DNA]</scope>
    <source>
        <strain evidence="23">4Y35</strain>
    </source>
</reference>
<keyword evidence="18" id="KW-0458">Lysosome</keyword>
<keyword evidence="9" id="KW-0479">Metal-binding</keyword>
<feature type="domain" description="Peptidase M28" evidence="22">
    <location>
        <begin position="282"/>
        <end position="468"/>
    </location>
</feature>
<organism evidence="23 24">
    <name type="scientific">Alloacidobacterium dinghuense</name>
    <dbReference type="NCBI Taxonomy" id="2763107"/>
    <lineage>
        <taxon>Bacteria</taxon>
        <taxon>Pseudomonadati</taxon>
        <taxon>Acidobacteriota</taxon>
        <taxon>Terriglobia</taxon>
        <taxon>Terriglobales</taxon>
        <taxon>Acidobacteriaceae</taxon>
        <taxon>Alloacidobacterium</taxon>
    </lineage>
</organism>
<evidence type="ECO:0000256" key="13">
    <source>
        <dbReference type="ARBA" id="ARBA00022833"/>
    </source>
</evidence>
<sequence>MLRKSLLFAASAALCASLPAQSIQDRLQRLMNTSNGVWTEDQIATMAKLRDAAMQDTYALTELRHLTDNIGPRLSGSPQAQKAVDYVAAEMRSLGAEVQLEKTSVPHWVRGAEAGELVSWPGMAEGTKQKIVLTALGGSVATNADGLVADVVVADSFEAVKKLPEGAVKGKILLFNHPFDKRLAAQGDGLNAYGQSVVYRGAGPSVAASLGAVAVLVRSVGGADYRLPHTGATVYADGLEKIPAAAVTAEDADLLANLTQQGPVKMRLVLTPQRLPNAESYNVIADWKGTEHPEQVVIVSGHLDSWDLGTGAIDDGAGIVVSMQAIHLLQKLGVHPKRTVRFIAWMDEEQGGSGAQTYAQEHASQLSNHIGAIESDLGAGHPIGIMAAGKPELVDWLRPVGHVLAPIGAAVVAPSPEAGEDIGFLQGVPQFAPNQDSRSYFNYHHTAADTFDKVNPQELSENAAVVAVLAYALADSGSPAPR</sequence>
<evidence type="ECO:0000256" key="10">
    <source>
        <dbReference type="ARBA" id="ARBA00022729"/>
    </source>
</evidence>